<dbReference type="InterPro" id="IPR029058">
    <property type="entry name" value="AB_hydrolase_fold"/>
</dbReference>
<feature type="domain" description="AB hydrolase-1" evidence="1">
    <location>
        <begin position="32"/>
        <end position="275"/>
    </location>
</feature>
<dbReference type="STRING" id="1774273.LPB03_03235"/>
<protein>
    <recommendedName>
        <fullName evidence="1">AB hydrolase-1 domain-containing protein</fullName>
    </recommendedName>
</protein>
<dbReference type="AlphaFoldDB" id="A0A1B8TXV8"/>
<dbReference type="Pfam" id="PF00561">
    <property type="entry name" value="Abhydrolase_1"/>
    <property type="match status" value="1"/>
</dbReference>
<proteinExistence type="predicted"/>
<comment type="caution">
    <text evidence="2">The sequence shown here is derived from an EMBL/GenBank/DDBJ whole genome shotgun (WGS) entry which is preliminary data.</text>
</comment>
<evidence type="ECO:0000259" key="1">
    <source>
        <dbReference type="Pfam" id="PF00561"/>
    </source>
</evidence>
<name>A0A1B8TXV8_9FLAO</name>
<sequence>MNFLNWSNQHQKKSILGQQISYIDTGESDKDTLLIIHGYGSSSYDYHKIINDLKENYRVIIPDLVGFGLSSKPTNFYFSMVNQAEILINLLVDLKIDNLSIITQGFGSSVMCEFLNVIETNSLTIDIKNIFLLNVSLYLEVNLNPEKQEEFSKLASSIFLKMSSSYGLFKKYLLQHFFDPTLISESELKASWELLKNNDGLKTFNFASYWSLEIQNSTLRWLKVLKNLKTSTYFILGDTNEYSEYSNIEDTKKLLQIKETHIIRDCGYFVSLEKPKEFVEIIKKIIV</sequence>
<evidence type="ECO:0000313" key="2">
    <source>
        <dbReference type="EMBL" id="OBY64556.1"/>
    </source>
</evidence>
<gene>
    <name evidence="2" type="ORF">LPB3_09260</name>
</gene>
<dbReference type="Gene3D" id="3.40.50.1820">
    <property type="entry name" value="alpha/beta hydrolase"/>
    <property type="match status" value="1"/>
</dbReference>
<dbReference type="PANTHER" id="PTHR43798">
    <property type="entry name" value="MONOACYLGLYCEROL LIPASE"/>
    <property type="match status" value="1"/>
</dbReference>
<dbReference type="InterPro" id="IPR050266">
    <property type="entry name" value="AB_hydrolase_sf"/>
</dbReference>
<dbReference type="PANTHER" id="PTHR43798:SF33">
    <property type="entry name" value="HYDROLASE, PUTATIVE (AFU_ORTHOLOGUE AFUA_2G14860)-RELATED"/>
    <property type="match status" value="1"/>
</dbReference>
<reference evidence="3" key="1">
    <citation type="submission" date="2016-02" db="EMBL/GenBank/DDBJ databases">
        <authorList>
            <person name="Shin S.-K."/>
            <person name="Yi H."/>
            <person name="Kim E."/>
        </authorList>
    </citation>
    <scope>NUCLEOTIDE SEQUENCE [LARGE SCALE GENOMIC DNA]</scope>
    <source>
        <strain evidence="3">LPB0003</strain>
    </source>
</reference>
<evidence type="ECO:0000313" key="3">
    <source>
        <dbReference type="Proteomes" id="UP000092584"/>
    </source>
</evidence>
<dbReference type="KEGG" id="pob:LPB03_03235"/>
<organism evidence="2 3">
    <name type="scientific">Polaribacter vadi</name>
    <dbReference type="NCBI Taxonomy" id="1774273"/>
    <lineage>
        <taxon>Bacteria</taxon>
        <taxon>Pseudomonadati</taxon>
        <taxon>Bacteroidota</taxon>
        <taxon>Flavobacteriia</taxon>
        <taxon>Flavobacteriales</taxon>
        <taxon>Flavobacteriaceae</taxon>
    </lineage>
</organism>
<dbReference type="Proteomes" id="UP000092584">
    <property type="component" value="Unassembled WGS sequence"/>
</dbReference>
<dbReference type="GO" id="GO:0016020">
    <property type="term" value="C:membrane"/>
    <property type="evidence" value="ECO:0007669"/>
    <property type="project" value="TreeGrafter"/>
</dbReference>
<dbReference type="InterPro" id="IPR000073">
    <property type="entry name" value="AB_hydrolase_1"/>
</dbReference>
<accession>A0A1B8TXV8</accession>
<dbReference type="RefSeq" id="WP_065319302.1">
    <property type="nucleotide sequence ID" value="NZ_CP017477.1"/>
</dbReference>
<dbReference type="EMBL" id="LSFM01000022">
    <property type="protein sequence ID" value="OBY64556.1"/>
    <property type="molecule type" value="Genomic_DNA"/>
</dbReference>
<dbReference type="SUPFAM" id="SSF53474">
    <property type="entry name" value="alpha/beta-Hydrolases"/>
    <property type="match status" value="1"/>
</dbReference>
<dbReference type="OrthoDB" id="9799612at2"/>
<keyword evidence="3" id="KW-1185">Reference proteome</keyword>